<evidence type="ECO:0000256" key="1">
    <source>
        <dbReference type="SAM" id="MobiDB-lite"/>
    </source>
</evidence>
<dbReference type="AlphaFoldDB" id="A0AAN6DCR6"/>
<feature type="compositionally biased region" description="Gly residues" evidence="1">
    <location>
        <begin position="335"/>
        <end position="344"/>
    </location>
</feature>
<feature type="compositionally biased region" description="Basic and acidic residues" evidence="1">
    <location>
        <begin position="186"/>
        <end position="196"/>
    </location>
</feature>
<feature type="compositionally biased region" description="Acidic residues" evidence="1">
    <location>
        <begin position="43"/>
        <end position="58"/>
    </location>
</feature>
<sequence length="501" mass="54904">MSDSDDDLLALAGIGSEGDESDYEPEIQTTKRAGGLKRKIDESEGEQDNDDDDDEYGEQDPYPLEGKYKDDADKAQLLAMDEVTREQIIYDREQEREKYREKRFLALRARQSKAESSAIKASRTTGKSLRTSKLSELKKQRERKNRKESRAYDSDEEDMDANELADEQEGSEDEDAYEEDYEIDDTDTRRKKDTTSDYDDKLYQDATLKDLNAKVRASRTILSRFMFRDEFDEVIRNTYVRETRRKAVPVAEQAVRRVPAGVAGRVEEADRHGVHLGLAVQPVGVRGVPETAGRVGAGAAVCGPGGREVPRAAGHVDEKADGRGHQQDGGKKGGHLCGGDGLGQQGQAAGPAAGGAAGGCGAAGRGACRDADEADRRAGQVRARGPQRAEQNGPDQPTQQEEQRDGHSPGREAERGAPPETDTQQQLQRPVFAAPHQPQDLLLVGPVCAEGDGRRGAACAGARRAPRGVAAQVQVCERRRRRGHRDDRLRRPAAAVAVYKY</sequence>
<protein>
    <submittedName>
        <fullName evidence="2">Uncharacterized protein</fullName>
    </submittedName>
</protein>
<gene>
    <name evidence="2" type="ORF">KL928_004906</name>
</gene>
<proteinExistence type="predicted"/>
<name>A0AAN6DCR6_PICAN</name>
<dbReference type="RefSeq" id="XP_043057901.1">
    <property type="nucleotide sequence ID" value="XM_043205656.1"/>
</dbReference>
<feature type="compositionally biased region" description="Basic and acidic residues" evidence="1">
    <location>
        <begin position="367"/>
        <end position="378"/>
    </location>
</feature>
<dbReference type="EMBL" id="JAHLUX010000011">
    <property type="protein sequence ID" value="KAG7816350.1"/>
    <property type="molecule type" value="Genomic_DNA"/>
</dbReference>
<feature type="compositionally biased region" description="Gly residues" evidence="1">
    <location>
        <begin position="352"/>
        <end position="364"/>
    </location>
</feature>
<accession>A0AAN6DCR6</accession>
<comment type="caution">
    <text evidence="2">The sequence shown here is derived from an EMBL/GenBank/DDBJ whole genome shotgun (WGS) entry which is preliminary data.</text>
</comment>
<dbReference type="Proteomes" id="UP001196530">
    <property type="component" value="Unassembled WGS sequence"/>
</dbReference>
<organism evidence="2 3">
    <name type="scientific">Pichia angusta</name>
    <name type="common">Yeast</name>
    <name type="synonym">Hansenula polymorpha</name>
    <dbReference type="NCBI Taxonomy" id="870730"/>
    <lineage>
        <taxon>Eukaryota</taxon>
        <taxon>Fungi</taxon>
        <taxon>Dikarya</taxon>
        <taxon>Ascomycota</taxon>
        <taxon>Saccharomycotina</taxon>
        <taxon>Pichiomycetes</taxon>
        <taxon>Pichiales</taxon>
        <taxon>Pichiaceae</taxon>
        <taxon>Ogataea</taxon>
    </lineage>
</organism>
<feature type="compositionally biased region" description="Basic and acidic residues" evidence="1">
    <location>
        <begin position="401"/>
        <end position="417"/>
    </location>
</feature>
<feature type="compositionally biased region" description="Polar residues" evidence="1">
    <location>
        <begin position="122"/>
        <end position="132"/>
    </location>
</feature>
<evidence type="ECO:0000313" key="2">
    <source>
        <dbReference type="EMBL" id="KAG7816350.1"/>
    </source>
</evidence>
<feature type="compositionally biased region" description="Basic and acidic residues" evidence="1">
    <location>
        <begin position="308"/>
        <end position="331"/>
    </location>
</feature>
<feature type="region of interest" description="Disordered" evidence="1">
    <location>
        <begin position="1"/>
        <end position="71"/>
    </location>
</feature>
<reference evidence="2" key="1">
    <citation type="journal article" date="2021" name="G3 (Bethesda)">
        <title>Genomic diversity, chromosomal rearrangements, and interspecies hybridization in the ogataea polymorpha species complex.</title>
        <authorList>
            <person name="Hanson S.J."/>
            <person name="Cinneide E.O."/>
            <person name="Salzberg L.I."/>
            <person name="Wolfe K.H."/>
            <person name="McGowan J."/>
            <person name="Fitzpatrick D.A."/>
            <person name="Matlin K."/>
        </authorList>
    </citation>
    <scope>NUCLEOTIDE SEQUENCE</scope>
    <source>
        <strain evidence="2">61-244</strain>
    </source>
</reference>
<feature type="compositionally biased region" description="Polar residues" evidence="1">
    <location>
        <begin position="389"/>
        <end position="400"/>
    </location>
</feature>
<evidence type="ECO:0000313" key="3">
    <source>
        <dbReference type="Proteomes" id="UP001196530"/>
    </source>
</evidence>
<feature type="compositionally biased region" description="Acidic residues" evidence="1">
    <location>
        <begin position="154"/>
        <end position="185"/>
    </location>
</feature>
<feature type="region of interest" description="Disordered" evidence="1">
    <location>
        <begin position="306"/>
        <end position="438"/>
    </location>
</feature>
<feature type="region of interest" description="Disordered" evidence="1">
    <location>
        <begin position="107"/>
        <end position="196"/>
    </location>
</feature>
<dbReference type="GeneID" id="66128957"/>